<dbReference type="AlphaFoldDB" id="A0A2Z6LIR1"/>
<name>A0A2Z6LIR1_TRISU</name>
<organism evidence="1 2">
    <name type="scientific">Trifolium subterraneum</name>
    <name type="common">Subterranean clover</name>
    <dbReference type="NCBI Taxonomy" id="3900"/>
    <lineage>
        <taxon>Eukaryota</taxon>
        <taxon>Viridiplantae</taxon>
        <taxon>Streptophyta</taxon>
        <taxon>Embryophyta</taxon>
        <taxon>Tracheophyta</taxon>
        <taxon>Spermatophyta</taxon>
        <taxon>Magnoliopsida</taxon>
        <taxon>eudicotyledons</taxon>
        <taxon>Gunneridae</taxon>
        <taxon>Pentapetalae</taxon>
        <taxon>rosids</taxon>
        <taxon>fabids</taxon>
        <taxon>Fabales</taxon>
        <taxon>Fabaceae</taxon>
        <taxon>Papilionoideae</taxon>
        <taxon>50 kb inversion clade</taxon>
        <taxon>NPAAA clade</taxon>
        <taxon>Hologalegina</taxon>
        <taxon>IRL clade</taxon>
        <taxon>Trifolieae</taxon>
        <taxon>Trifolium</taxon>
    </lineage>
</organism>
<accession>A0A2Z6LIR1</accession>
<evidence type="ECO:0000313" key="2">
    <source>
        <dbReference type="Proteomes" id="UP000242715"/>
    </source>
</evidence>
<proteinExistence type="predicted"/>
<dbReference type="Proteomes" id="UP000242715">
    <property type="component" value="Unassembled WGS sequence"/>
</dbReference>
<evidence type="ECO:0000313" key="1">
    <source>
        <dbReference type="EMBL" id="GAU17133.1"/>
    </source>
</evidence>
<sequence>MEWESDTSEGGVASFVDKILHTVTAGDIVLSLGADHVMAGDEITELHGPAGDDANRTMWRAMGGYVTAGSVFGTRQRRMQAC</sequence>
<protein>
    <submittedName>
        <fullName evidence="1">Uncharacterized protein</fullName>
    </submittedName>
</protein>
<gene>
    <name evidence="1" type="ORF">TSUD_106320</name>
</gene>
<reference evidence="2" key="1">
    <citation type="journal article" date="2017" name="Front. Plant Sci.">
        <title>Climate Clever Clovers: New Paradigm to Reduce the Environmental Footprint of Ruminants by Breeding Low Methanogenic Forages Utilizing Haplotype Variation.</title>
        <authorList>
            <person name="Kaur P."/>
            <person name="Appels R."/>
            <person name="Bayer P.E."/>
            <person name="Keeble-Gagnere G."/>
            <person name="Wang J."/>
            <person name="Hirakawa H."/>
            <person name="Shirasawa K."/>
            <person name="Vercoe P."/>
            <person name="Stefanova K."/>
            <person name="Durmic Z."/>
            <person name="Nichols P."/>
            <person name="Revell C."/>
            <person name="Isobe S.N."/>
            <person name="Edwards D."/>
            <person name="Erskine W."/>
        </authorList>
    </citation>
    <scope>NUCLEOTIDE SEQUENCE [LARGE SCALE GENOMIC DNA]</scope>
    <source>
        <strain evidence="2">cv. Daliak</strain>
    </source>
</reference>
<keyword evidence="2" id="KW-1185">Reference proteome</keyword>
<dbReference type="EMBL" id="DF973166">
    <property type="protein sequence ID" value="GAU17133.1"/>
    <property type="molecule type" value="Genomic_DNA"/>
</dbReference>